<dbReference type="OrthoDB" id="678784at2"/>
<feature type="domain" description="DUF4296" evidence="1">
    <location>
        <begin position="22"/>
        <end position="106"/>
    </location>
</feature>
<evidence type="ECO:0000259" key="1">
    <source>
        <dbReference type="Pfam" id="PF14129"/>
    </source>
</evidence>
<dbReference type="STRING" id="151894.SAMN04488524_0293"/>
<protein>
    <recommendedName>
        <fullName evidence="1">DUF4296 domain-containing protein</fullName>
    </recommendedName>
</protein>
<dbReference type="EMBL" id="FWXT01000001">
    <property type="protein sequence ID" value="SMC41355.1"/>
    <property type="molecule type" value="Genomic_DNA"/>
</dbReference>
<reference evidence="3" key="1">
    <citation type="submission" date="2017-04" db="EMBL/GenBank/DDBJ databases">
        <authorList>
            <person name="Varghese N."/>
            <person name="Submissions S."/>
        </authorList>
    </citation>
    <scope>NUCLEOTIDE SEQUENCE [LARGE SCALE GENOMIC DNA]</scope>
    <source>
        <strain evidence="3">DSM 12126</strain>
    </source>
</reference>
<dbReference type="RefSeq" id="WP_084236645.1">
    <property type="nucleotide sequence ID" value="NZ_FWXT01000001.1"/>
</dbReference>
<accession>A0A1W1YYR4</accession>
<dbReference type="Proteomes" id="UP000192756">
    <property type="component" value="Unassembled WGS sequence"/>
</dbReference>
<evidence type="ECO:0000313" key="2">
    <source>
        <dbReference type="EMBL" id="SMC41355.1"/>
    </source>
</evidence>
<dbReference type="InterPro" id="IPR025381">
    <property type="entry name" value="DUF4296"/>
</dbReference>
<gene>
    <name evidence="2" type="ORF">SAMN04488524_0293</name>
</gene>
<evidence type="ECO:0000313" key="3">
    <source>
        <dbReference type="Proteomes" id="UP000192756"/>
    </source>
</evidence>
<sequence length="180" mass="20345">MKNFLCIAMVFFFASGCKPGIPKDIIQPEEMAKVLQDIHIADGYVTNTPHPDSIKVLAASYYKGIYKKYNIDSALYAKSMEYYNTDPKALNDIYLKVTAELTKEKNSILKADSLFNAGEIAKARLKLVRDSARKADSAYWRELILKPVAKPKDTAAKDTVKKKIDVIRLKMDYKGLNDLK</sequence>
<dbReference type="Pfam" id="PF14129">
    <property type="entry name" value="DUF4296"/>
    <property type="match status" value="1"/>
</dbReference>
<keyword evidence="3" id="KW-1185">Reference proteome</keyword>
<organism evidence="2 3">
    <name type="scientific">Pedobacter africanus</name>
    <dbReference type="NCBI Taxonomy" id="151894"/>
    <lineage>
        <taxon>Bacteria</taxon>
        <taxon>Pseudomonadati</taxon>
        <taxon>Bacteroidota</taxon>
        <taxon>Sphingobacteriia</taxon>
        <taxon>Sphingobacteriales</taxon>
        <taxon>Sphingobacteriaceae</taxon>
        <taxon>Pedobacter</taxon>
    </lineage>
</organism>
<name>A0A1W1YYR4_9SPHI</name>
<dbReference type="AlphaFoldDB" id="A0A1W1YYR4"/>
<dbReference type="PROSITE" id="PS51257">
    <property type="entry name" value="PROKAR_LIPOPROTEIN"/>
    <property type="match status" value="1"/>
</dbReference>
<proteinExistence type="predicted"/>